<feature type="transmembrane region" description="Helical" evidence="1">
    <location>
        <begin position="480"/>
        <end position="510"/>
    </location>
</feature>
<reference evidence="3 4" key="1">
    <citation type="submission" date="2020-07" db="EMBL/GenBank/DDBJ databases">
        <title>Sequencing the genomes of 1000 actinobacteria strains.</title>
        <authorList>
            <person name="Klenk H.-P."/>
        </authorList>
    </citation>
    <scope>NUCLEOTIDE SEQUENCE [LARGE SCALE GENOMIC DNA]</scope>
    <source>
        <strain evidence="3 4">DSM 45763</strain>
    </source>
</reference>
<evidence type="ECO:0000256" key="1">
    <source>
        <dbReference type="SAM" id="Phobius"/>
    </source>
</evidence>
<keyword evidence="1" id="KW-1133">Transmembrane helix</keyword>
<comment type="caution">
    <text evidence="3">The sequence shown here is derived from an EMBL/GenBank/DDBJ whole genome shotgun (WGS) entry which is preliminary data.</text>
</comment>
<dbReference type="InterPro" id="IPR010656">
    <property type="entry name" value="DctM"/>
</dbReference>
<keyword evidence="1" id="KW-0472">Membrane</keyword>
<feature type="transmembrane region" description="Helical" evidence="1">
    <location>
        <begin position="88"/>
        <end position="109"/>
    </location>
</feature>
<evidence type="ECO:0000313" key="3">
    <source>
        <dbReference type="EMBL" id="NYF43924.1"/>
    </source>
</evidence>
<feature type="transmembrane region" description="Helical" evidence="1">
    <location>
        <begin position="115"/>
        <end position="134"/>
    </location>
</feature>
<dbReference type="NCBIfam" id="TIGR02123">
    <property type="entry name" value="TRAP_fused"/>
    <property type="match status" value="1"/>
</dbReference>
<dbReference type="InterPro" id="IPR011853">
    <property type="entry name" value="TRAP_DctM-Dct_fused"/>
</dbReference>
<protein>
    <submittedName>
        <fullName evidence="3">TRAP transporter 4TM/12TM fusion protein</fullName>
    </submittedName>
</protein>
<feature type="transmembrane region" description="Helical" evidence="1">
    <location>
        <begin position="359"/>
        <end position="376"/>
    </location>
</feature>
<proteinExistence type="predicted"/>
<dbReference type="RefSeq" id="WP_218912687.1">
    <property type="nucleotide sequence ID" value="NZ_JACCCO010000003.1"/>
</dbReference>
<feature type="transmembrane region" description="Helical" evidence="1">
    <location>
        <begin position="410"/>
        <end position="435"/>
    </location>
</feature>
<feature type="transmembrane region" description="Helical" evidence="1">
    <location>
        <begin position="241"/>
        <end position="268"/>
    </location>
</feature>
<feature type="transmembrane region" description="Helical" evidence="1">
    <location>
        <begin position="58"/>
        <end position="76"/>
    </location>
</feature>
<dbReference type="Proteomes" id="UP000576393">
    <property type="component" value="Unassembled WGS sequence"/>
</dbReference>
<feature type="transmembrane region" description="Helical" evidence="1">
    <location>
        <begin position="607"/>
        <end position="637"/>
    </location>
</feature>
<dbReference type="Pfam" id="PF06808">
    <property type="entry name" value="DctM"/>
    <property type="match status" value="1"/>
</dbReference>
<organism evidence="3 4">
    <name type="scientific">Streptosporangium sandarakinum</name>
    <dbReference type="NCBI Taxonomy" id="1260955"/>
    <lineage>
        <taxon>Bacteria</taxon>
        <taxon>Bacillati</taxon>
        <taxon>Actinomycetota</taxon>
        <taxon>Actinomycetes</taxon>
        <taxon>Streptosporangiales</taxon>
        <taxon>Streptosporangiaceae</taxon>
        <taxon>Streptosporangium</taxon>
    </lineage>
</organism>
<sequence>MTETTPTGTGTADDLIAEFDAERPARRLTGRLAAAVTVVALCLSLYVLYQVFRPGQVLPYRMLFLAVVLPLTFVCYRPGRRGGARPGVADWALAALSLAACLYPLIVFGDFIRRAADPTTLDVAVGAVIVLLVLEACRRTVGWILPAVCLVFLAYAYYGGYLPIDWVVGHRGYDIDRIIVASVMGTDGVYGVPLDVAATYIILFTIYGAVLDHSGAGRFFVDVSLAAFRRSRSAPGRTVTLAGFLLGTVSGSGVATTVSVGSVAWPILRRAGYPPEQGGGVLAAAGIGAILSPPTLGAAAFIIAEYLRVSYLTVLVYATIPTLLYYLGIFLAIEIDARRYGTRTVEVDAPRLWPLLRRFGYHFSSLFVIVVLMALGQSPFRAVVYATLLAFALSFLDRDHRLTPRRAADALAAGTTGVLPVAATCATAGLIVAVVTLTGLGLKAGSLIVGASGGQLLLTALLCALAVLILGLAVPVTASFVIAAVIIGPALTGLGVTPAEAYMFIFYYAVLSEVSPPTALSAFAASAITGGNAHRTMLATWKYTLPAFLVPFAFVLTPAGSALLAQGGAGEILAAAAVSALAVAALAAATGGWLAGPAGPAERALCGVAAVLLLFLSPLPALAGAGVLVLAIALHLVTRARERRS</sequence>
<dbReference type="PANTHER" id="PTHR43849:SF2">
    <property type="entry name" value="BLL3936 PROTEIN"/>
    <property type="match status" value="1"/>
</dbReference>
<feature type="domain" description="TRAP C4-dicarboxylate transport system permease DctM subunit" evidence="2">
    <location>
        <begin position="128"/>
        <end position="550"/>
    </location>
</feature>
<feature type="transmembrane region" description="Helical" evidence="1">
    <location>
        <begin position="543"/>
        <end position="565"/>
    </location>
</feature>
<feature type="transmembrane region" description="Helical" evidence="1">
    <location>
        <begin position="447"/>
        <end position="473"/>
    </location>
</feature>
<feature type="transmembrane region" description="Helical" evidence="1">
    <location>
        <begin position="141"/>
        <end position="158"/>
    </location>
</feature>
<dbReference type="AlphaFoldDB" id="A0A852VA14"/>
<dbReference type="PANTHER" id="PTHR43849">
    <property type="entry name" value="BLL3936 PROTEIN"/>
    <property type="match status" value="1"/>
</dbReference>
<feature type="transmembrane region" description="Helical" evidence="1">
    <location>
        <begin position="572"/>
        <end position="595"/>
    </location>
</feature>
<keyword evidence="1" id="KW-0812">Transmembrane</keyword>
<feature type="transmembrane region" description="Helical" evidence="1">
    <location>
        <begin position="309"/>
        <end position="333"/>
    </location>
</feature>
<evidence type="ECO:0000313" key="4">
    <source>
        <dbReference type="Proteomes" id="UP000576393"/>
    </source>
</evidence>
<feature type="transmembrane region" description="Helical" evidence="1">
    <location>
        <begin position="32"/>
        <end position="52"/>
    </location>
</feature>
<gene>
    <name evidence="3" type="ORF">HDA43_006151</name>
</gene>
<name>A0A852VA14_9ACTN</name>
<feature type="transmembrane region" description="Helical" evidence="1">
    <location>
        <begin position="280"/>
        <end position="303"/>
    </location>
</feature>
<evidence type="ECO:0000259" key="2">
    <source>
        <dbReference type="Pfam" id="PF06808"/>
    </source>
</evidence>
<accession>A0A852VA14</accession>
<dbReference type="EMBL" id="JACCCO010000003">
    <property type="protein sequence ID" value="NYF43924.1"/>
    <property type="molecule type" value="Genomic_DNA"/>
</dbReference>
<keyword evidence="4" id="KW-1185">Reference proteome</keyword>